<evidence type="ECO:0000256" key="1">
    <source>
        <dbReference type="SAM" id="MobiDB-lite"/>
    </source>
</evidence>
<gene>
    <name evidence="2" type="ORF">AYBTSS11_LOCUS8827</name>
</gene>
<name>A0AA86S1J7_9FABA</name>
<feature type="region of interest" description="Disordered" evidence="1">
    <location>
        <begin position="160"/>
        <end position="183"/>
    </location>
</feature>
<dbReference type="Gramene" id="rna-AYBTSS11_LOCUS8827">
    <property type="protein sequence ID" value="CAJ1938857.1"/>
    <property type="gene ID" value="gene-AYBTSS11_LOCUS8827"/>
</dbReference>
<keyword evidence="3" id="KW-1185">Reference proteome</keyword>
<sequence length="183" mass="19846">MYEYAIQFERLYRFYSQATSEEWKCQRFSDGLKADIKVILIPLEITMFAKLVDHTTIIEGLMQGGAGGVGKAQSNRSNESQGKSGGARKGPYHSQGRRQRFRSTHSGGATSSVPRPVGITSSPLMPRGVGGPSWVTPTPSVVRCYWCSGPHFMSQCPQPGQSGAASSTASALHAMRPRAVRIP</sequence>
<dbReference type="Proteomes" id="UP001189624">
    <property type="component" value="Chromosome 3"/>
</dbReference>
<dbReference type="EMBL" id="OY731400">
    <property type="protein sequence ID" value="CAJ1938857.1"/>
    <property type="molecule type" value="Genomic_DNA"/>
</dbReference>
<proteinExistence type="predicted"/>
<feature type="compositionally biased region" description="Polar residues" evidence="1">
    <location>
        <begin position="104"/>
        <end position="123"/>
    </location>
</feature>
<dbReference type="AlphaFoldDB" id="A0AA86S1J7"/>
<evidence type="ECO:0008006" key="4">
    <source>
        <dbReference type="Google" id="ProtNLM"/>
    </source>
</evidence>
<evidence type="ECO:0000313" key="2">
    <source>
        <dbReference type="EMBL" id="CAJ1938857.1"/>
    </source>
</evidence>
<reference evidence="2" key="1">
    <citation type="submission" date="2023-10" db="EMBL/GenBank/DDBJ databases">
        <authorList>
            <person name="Domelevo Entfellner J.-B."/>
        </authorList>
    </citation>
    <scope>NUCLEOTIDE SEQUENCE</scope>
</reference>
<feature type="region of interest" description="Disordered" evidence="1">
    <location>
        <begin position="66"/>
        <end position="131"/>
    </location>
</feature>
<feature type="compositionally biased region" description="Low complexity" evidence="1">
    <location>
        <begin position="162"/>
        <end position="171"/>
    </location>
</feature>
<protein>
    <recommendedName>
        <fullName evidence="4">Retrotransposon gag domain-containing protein</fullName>
    </recommendedName>
</protein>
<accession>A0AA86S1J7</accession>
<feature type="compositionally biased region" description="Polar residues" evidence="1">
    <location>
        <begin position="72"/>
        <end position="82"/>
    </location>
</feature>
<organism evidence="2 3">
    <name type="scientific">Sphenostylis stenocarpa</name>
    <dbReference type="NCBI Taxonomy" id="92480"/>
    <lineage>
        <taxon>Eukaryota</taxon>
        <taxon>Viridiplantae</taxon>
        <taxon>Streptophyta</taxon>
        <taxon>Embryophyta</taxon>
        <taxon>Tracheophyta</taxon>
        <taxon>Spermatophyta</taxon>
        <taxon>Magnoliopsida</taxon>
        <taxon>eudicotyledons</taxon>
        <taxon>Gunneridae</taxon>
        <taxon>Pentapetalae</taxon>
        <taxon>rosids</taxon>
        <taxon>fabids</taxon>
        <taxon>Fabales</taxon>
        <taxon>Fabaceae</taxon>
        <taxon>Papilionoideae</taxon>
        <taxon>50 kb inversion clade</taxon>
        <taxon>NPAAA clade</taxon>
        <taxon>indigoferoid/millettioid clade</taxon>
        <taxon>Phaseoleae</taxon>
        <taxon>Sphenostylis</taxon>
    </lineage>
</organism>
<evidence type="ECO:0000313" key="3">
    <source>
        <dbReference type="Proteomes" id="UP001189624"/>
    </source>
</evidence>